<evidence type="ECO:0000313" key="1">
    <source>
        <dbReference type="EMBL" id="CAH0477333.1"/>
    </source>
</evidence>
<accession>A0AAU9KWP2</accession>
<evidence type="ECO:0008006" key="3">
    <source>
        <dbReference type="Google" id="ProtNLM"/>
    </source>
</evidence>
<name>A0AAU9KWP2_9STRA</name>
<proteinExistence type="predicted"/>
<comment type="caution">
    <text evidence="1">The sequence shown here is derived from an EMBL/GenBank/DDBJ whole genome shotgun (WGS) entry which is preliminary data.</text>
</comment>
<dbReference type="AlphaFoldDB" id="A0AAU9KWP2"/>
<organism evidence="1 2">
    <name type="scientific">Peronospora belbahrii</name>
    <dbReference type="NCBI Taxonomy" id="622444"/>
    <lineage>
        <taxon>Eukaryota</taxon>
        <taxon>Sar</taxon>
        <taxon>Stramenopiles</taxon>
        <taxon>Oomycota</taxon>
        <taxon>Peronosporomycetes</taxon>
        <taxon>Peronosporales</taxon>
        <taxon>Peronosporaceae</taxon>
        <taxon>Peronospora</taxon>
    </lineage>
</organism>
<dbReference type="EMBL" id="CAKKTJ010000168">
    <property type="protein sequence ID" value="CAH0477333.1"/>
    <property type="molecule type" value="Genomic_DNA"/>
</dbReference>
<sequence length="114" mass="12812">MVVGLRELLGEIGVRVAKPMLMHVGNEAAIKQIQGEDSAGRAKHIAVRLKFIKDYSKKQASRVVYCEPRLIRSDLLTKAEIDRAVQVDLAGVKTSREDMLKGRNFSSEEVRLFM</sequence>
<dbReference type="Proteomes" id="UP001160483">
    <property type="component" value="Unassembled WGS sequence"/>
</dbReference>
<evidence type="ECO:0000313" key="2">
    <source>
        <dbReference type="Proteomes" id="UP001160483"/>
    </source>
</evidence>
<gene>
    <name evidence="1" type="ORF">PBS003_LOCUS4082</name>
</gene>
<reference evidence="1" key="1">
    <citation type="submission" date="2021-11" db="EMBL/GenBank/DDBJ databases">
        <authorList>
            <person name="Islam A."/>
            <person name="Islam S."/>
            <person name="Flora M.S."/>
            <person name="Rahman M."/>
            <person name="Ziaur R.M."/>
            <person name="Epstein J.H."/>
            <person name="Hassan M."/>
            <person name="Klassen M."/>
            <person name="Woodard K."/>
            <person name="Webb A."/>
            <person name="Webby R.J."/>
            <person name="El Zowalaty M.E."/>
        </authorList>
    </citation>
    <scope>NUCLEOTIDE SEQUENCE</scope>
    <source>
        <strain evidence="1">Pbs3</strain>
    </source>
</reference>
<protein>
    <recommendedName>
        <fullName evidence="3">Polyprotein</fullName>
    </recommendedName>
</protein>